<proteinExistence type="inferred from homology"/>
<reference evidence="10 11" key="1">
    <citation type="journal article" date="2020" name="Nat. Commun.">
        <title>Genome of Tripterygium wilfordii and identification of cytochrome P450 involved in triptolide biosynthesis.</title>
        <authorList>
            <person name="Tu L."/>
            <person name="Su P."/>
            <person name="Zhang Z."/>
            <person name="Gao L."/>
            <person name="Wang J."/>
            <person name="Hu T."/>
            <person name="Zhou J."/>
            <person name="Zhang Y."/>
            <person name="Zhao Y."/>
            <person name="Liu Y."/>
            <person name="Song Y."/>
            <person name="Tong Y."/>
            <person name="Lu Y."/>
            <person name="Yang J."/>
            <person name="Xu C."/>
            <person name="Jia M."/>
            <person name="Peters R.J."/>
            <person name="Huang L."/>
            <person name="Gao W."/>
        </authorList>
    </citation>
    <scope>NUCLEOTIDE SEQUENCE [LARGE SCALE GENOMIC DNA]</scope>
    <source>
        <strain evidence="11">cv. XIE 37</strain>
        <tissue evidence="10">Leaf</tissue>
    </source>
</reference>
<comment type="subunit">
    <text evidence="3">F-type ATPases have 2 components, CF(1) - the catalytic core - and CF(0) - the membrane proton channel. CF(1) has five subunits: alpha(3), beta(3), gamma(1), delta(1), epsilon(1). CF(0) has three main subunits: a, b and c.</text>
</comment>
<comment type="similarity">
    <text evidence="2">Belongs to the ATPase delta chain family.</text>
</comment>
<protein>
    <submittedName>
        <fullName evidence="10">Putative ATP synthase delta chain</fullName>
    </submittedName>
</protein>
<dbReference type="Proteomes" id="UP000593562">
    <property type="component" value="Unassembled WGS sequence"/>
</dbReference>
<gene>
    <name evidence="10" type="ORF">HS088_TW17G00827</name>
</gene>
<dbReference type="Gene3D" id="1.10.520.20">
    <property type="entry name" value="N-terminal domain of the delta subunit of the F1F0-ATP synthase"/>
    <property type="match status" value="1"/>
</dbReference>
<comment type="caution">
    <text evidence="10">The sequence shown here is derived from an EMBL/GenBank/DDBJ whole genome shotgun (WGS) entry which is preliminary data.</text>
</comment>
<keyword evidence="4" id="KW-0813">Transport</keyword>
<keyword evidence="6" id="KW-0406">Ion transport</keyword>
<dbReference type="InterPro" id="IPR000711">
    <property type="entry name" value="ATPase_OSCP/dsu"/>
</dbReference>
<dbReference type="Pfam" id="PF00213">
    <property type="entry name" value="OSCP"/>
    <property type="match status" value="1"/>
</dbReference>
<comment type="subcellular location">
    <subcellularLocation>
        <location evidence="1">Membrane</location>
    </subcellularLocation>
</comment>
<feature type="region of interest" description="Disordered" evidence="9">
    <location>
        <begin position="57"/>
        <end position="82"/>
    </location>
</feature>
<evidence type="ECO:0000256" key="8">
    <source>
        <dbReference type="ARBA" id="ARBA00023310"/>
    </source>
</evidence>
<dbReference type="NCBIfam" id="TIGR01145">
    <property type="entry name" value="ATP_synt_delta"/>
    <property type="match status" value="1"/>
</dbReference>
<sequence length="235" mass="26302">MDALSSSVPTLKAPILHARPREFYQFKTHHSLSHPHLSSATKPNSFSSKPSFSPYKTLVPPLPSPSQSQNQTQTFFPGSPVTTHRNPASGYAAALVDIAQRDNSLGELRKDVRRFSKLLHCDQFQAFLNDPSIGNKDKGQLVKEVAIRGNFKRHLVGLLKMLIDRNKQGMISEVLMEFQRIYDELSGTEVVFVSSAKKMEKHQLFGIANRVQQLTGAMEVKVRNLFGERLPSFAA</sequence>
<keyword evidence="5" id="KW-0375">Hydrogen ion transport</keyword>
<evidence type="ECO:0000256" key="1">
    <source>
        <dbReference type="ARBA" id="ARBA00004370"/>
    </source>
</evidence>
<keyword evidence="8" id="KW-0066">ATP synthesis</keyword>
<dbReference type="SUPFAM" id="SSF47928">
    <property type="entry name" value="N-terminal domain of the delta subunit of the F1F0-ATP synthase"/>
    <property type="match status" value="1"/>
</dbReference>
<organism evidence="10 11">
    <name type="scientific">Tripterygium wilfordii</name>
    <name type="common">Thunder God vine</name>
    <dbReference type="NCBI Taxonomy" id="458696"/>
    <lineage>
        <taxon>Eukaryota</taxon>
        <taxon>Viridiplantae</taxon>
        <taxon>Streptophyta</taxon>
        <taxon>Embryophyta</taxon>
        <taxon>Tracheophyta</taxon>
        <taxon>Spermatophyta</taxon>
        <taxon>Magnoliopsida</taxon>
        <taxon>eudicotyledons</taxon>
        <taxon>Gunneridae</taxon>
        <taxon>Pentapetalae</taxon>
        <taxon>rosids</taxon>
        <taxon>fabids</taxon>
        <taxon>Celastrales</taxon>
        <taxon>Celastraceae</taxon>
        <taxon>Tripterygium</taxon>
    </lineage>
</organism>
<evidence type="ECO:0000313" key="11">
    <source>
        <dbReference type="Proteomes" id="UP000593562"/>
    </source>
</evidence>
<evidence type="ECO:0000256" key="7">
    <source>
        <dbReference type="ARBA" id="ARBA00023136"/>
    </source>
</evidence>
<dbReference type="OrthoDB" id="1262810at2759"/>
<evidence type="ECO:0000256" key="5">
    <source>
        <dbReference type="ARBA" id="ARBA00022781"/>
    </source>
</evidence>
<dbReference type="InParanoid" id="A0A7J7CGV7"/>
<evidence type="ECO:0000256" key="2">
    <source>
        <dbReference type="ARBA" id="ARBA00007046"/>
    </source>
</evidence>
<dbReference type="GO" id="GO:0016020">
    <property type="term" value="C:membrane"/>
    <property type="evidence" value="ECO:0007669"/>
    <property type="project" value="UniProtKB-SubCell"/>
</dbReference>
<dbReference type="GO" id="GO:0046933">
    <property type="term" value="F:proton-transporting ATP synthase activity, rotational mechanism"/>
    <property type="evidence" value="ECO:0007669"/>
    <property type="project" value="InterPro"/>
</dbReference>
<dbReference type="InterPro" id="IPR026015">
    <property type="entry name" value="ATP_synth_OSCP/delta_N_sf"/>
</dbReference>
<dbReference type="PANTHER" id="PTHR11910">
    <property type="entry name" value="ATP SYNTHASE DELTA CHAIN"/>
    <property type="match status" value="1"/>
</dbReference>
<evidence type="ECO:0000256" key="4">
    <source>
        <dbReference type="ARBA" id="ARBA00022448"/>
    </source>
</evidence>
<dbReference type="AlphaFoldDB" id="A0A7J7CGV7"/>
<evidence type="ECO:0000256" key="3">
    <source>
        <dbReference type="ARBA" id="ARBA00011648"/>
    </source>
</evidence>
<accession>A0A7J7CGV7</accession>
<feature type="compositionally biased region" description="Low complexity" evidence="9">
    <location>
        <begin position="57"/>
        <end position="74"/>
    </location>
</feature>
<name>A0A7J7CGV7_TRIWF</name>
<keyword evidence="11" id="KW-1185">Reference proteome</keyword>
<keyword evidence="7" id="KW-0472">Membrane</keyword>
<evidence type="ECO:0000313" key="10">
    <source>
        <dbReference type="EMBL" id="KAF5733285.1"/>
    </source>
</evidence>
<dbReference type="EMBL" id="JAAARO010000017">
    <property type="protein sequence ID" value="KAF5733285.1"/>
    <property type="molecule type" value="Genomic_DNA"/>
</dbReference>
<evidence type="ECO:0000256" key="6">
    <source>
        <dbReference type="ARBA" id="ARBA00023065"/>
    </source>
</evidence>
<evidence type="ECO:0000256" key="9">
    <source>
        <dbReference type="SAM" id="MobiDB-lite"/>
    </source>
</evidence>